<evidence type="ECO:0000313" key="2">
    <source>
        <dbReference type="Proteomes" id="UP001246858"/>
    </source>
</evidence>
<gene>
    <name evidence="1" type="ORF">J2X78_003219</name>
</gene>
<protein>
    <submittedName>
        <fullName evidence="1">TonB-linked SusC/RagA family outer membrane protein</fullName>
    </submittedName>
</protein>
<accession>A0ACC6KZ58</accession>
<organism evidence="1 2">
    <name type="scientific">Pedobacter africanus</name>
    <dbReference type="NCBI Taxonomy" id="151894"/>
    <lineage>
        <taxon>Bacteria</taxon>
        <taxon>Pseudomonadati</taxon>
        <taxon>Bacteroidota</taxon>
        <taxon>Sphingobacteriia</taxon>
        <taxon>Sphingobacteriales</taxon>
        <taxon>Sphingobacteriaceae</taxon>
        <taxon>Pedobacter</taxon>
    </lineage>
</organism>
<dbReference type="EMBL" id="JAVDTF010000003">
    <property type="protein sequence ID" value="MDR6784645.1"/>
    <property type="molecule type" value="Genomic_DNA"/>
</dbReference>
<comment type="caution">
    <text evidence="1">The sequence shown here is derived from an EMBL/GenBank/DDBJ whole genome shotgun (WGS) entry which is preliminary data.</text>
</comment>
<name>A0ACC6KZ58_9SPHI</name>
<dbReference type="Proteomes" id="UP001246858">
    <property type="component" value="Unassembled WGS sequence"/>
</dbReference>
<proteinExistence type="predicted"/>
<keyword evidence="2" id="KW-1185">Reference proteome</keyword>
<reference evidence="1" key="1">
    <citation type="submission" date="2023-07" db="EMBL/GenBank/DDBJ databases">
        <title>Sorghum-associated microbial communities from plants grown in Nebraska, USA.</title>
        <authorList>
            <person name="Schachtman D."/>
        </authorList>
    </citation>
    <scope>NUCLEOTIDE SEQUENCE</scope>
    <source>
        <strain evidence="1">2697</strain>
    </source>
</reference>
<evidence type="ECO:0000313" key="1">
    <source>
        <dbReference type="EMBL" id="MDR6784645.1"/>
    </source>
</evidence>
<sequence>MKQFYSRCLSVLLLSLLTISAYAQKNISGTVKDKAGTPIPAVSVLVKGTKNGVSTDATGRYAIAAKQGDVLVFRYLSYKSQEIAVGSGTSVNVVLEEEDNSLNEVVVTALGIKREKKALGYALQEVKGEALVEAREPNLVNTLSGKVAGLQVSRSSNGPAGSSKITLRGNNSLTGDNQPLIVVDGIPVNNFTGAYNRKGEVNNDYFNPPTDMGNGMSDINQEDIESVTVLKGPAASALYGSRAGNGVIMITTKTGKAQKGLGVTVTSAFGVETVFTTPEMQTSFGQGTENIFTETSGLSWGPKIAGQTITNWNGQQIPMAVHDNLNNYISSGFSSNQGVVFQQQINSTSVYTSFNRLDDRSIIPGAKLQRTNLTARAVSKFGKDDRWVIDTKVQYSNNNAQNRPNNGSNLNNIFSTLYLFPRSLDIKEFSQPVDEAGKMVWYNTTTSQLNPYWARQYRLNQDVRDRYLLNGSLKYNFNSWLNAEIRGGTDKYSTNIEEKVYAGSPSTATGRYALNKHTFTETNLSFLLSGQKDNVFDRLGGGFSFGGNLMSQENSQLNSDSGDLTVPNLFSLNNGKNKPSIEQVYIRKKINSLYGTFQLNWDGYLFADATLRNDWTSSLIKANRSYFYPSFSVSYIFTEMLTKMGKDLPSWLSYAKIRGSAAQAGNDMAPYQLYNTYVIDKDPNGNTTAYRGETLFDPNVRSELIKSYEAGAELRFFKSRFGLDFSVYKSNATNQLIDLPMDPLSGYKKKKINAGNIQNTGIEIMADAKILDNAEGFNWNMAVNYSHNNNTVKSIFADVPRYRLGGYDEVSILAVEKEKYGEIYGSKFLRVTDPNSEFYGQLLLDKDGLPLKGEQNVKLGNQQASALVGITNTFNYKGFNLSFLVDGRFGGKIFSATNVNMQKNGTAAVTVVGGERENITVKGAVLNPVTNKYEANTTSVTPQRYWRSVAGQGNLGISEANLYDASNIRLRNVNLSYNFSPKFLANTPVQRAKIGVSCNNVWLITSHLNGIDPESVFATSDNATGFESASAPTTRTFTFNLTLGF</sequence>